<keyword evidence="2" id="KW-1003">Cell membrane</keyword>
<dbReference type="Pfam" id="PF04277">
    <property type="entry name" value="OAD_gamma"/>
    <property type="match status" value="1"/>
</dbReference>
<feature type="region of interest" description="Disordered" evidence="6">
    <location>
        <begin position="46"/>
        <end position="73"/>
    </location>
</feature>
<gene>
    <name evidence="8" type="ORF">CBW42_08630</name>
</gene>
<evidence type="ECO:0000256" key="7">
    <source>
        <dbReference type="SAM" id="Phobius"/>
    </source>
</evidence>
<dbReference type="EMBL" id="NHOC01000007">
    <property type="protein sequence ID" value="OUM20117.1"/>
    <property type="molecule type" value="Genomic_DNA"/>
</dbReference>
<dbReference type="Proteomes" id="UP000194903">
    <property type="component" value="Unassembled WGS sequence"/>
</dbReference>
<dbReference type="AlphaFoldDB" id="A0A252F2V2"/>
<protein>
    <recommendedName>
        <fullName evidence="10">Oxaloacetate decarboxylase gamma chain</fullName>
    </recommendedName>
</protein>
<keyword evidence="5 7" id="KW-0472">Membrane</keyword>
<dbReference type="OrthoDB" id="1958004at2"/>
<keyword evidence="9" id="KW-1185">Reference proteome</keyword>
<name>A0A252F2V2_9FIRM</name>
<keyword evidence="3 7" id="KW-0812">Transmembrane</keyword>
<dbReference type="GO" id="GO:0015081">
    <property type="term" value="F:sodium ion transmembrane transporter activity"/>
    <property type="evidence" value="ECO:0007669"/>
    <property type="project" value="InterPro"/>
</dbReference>
<accession>A0A252F2V2</accession>
<comment type="subcellular location">
    <subcellularLocation>
        <location evidence="1">Cell membrane</location>
    </subcellularLocation>
</comment>
<evidence type="ECO:0000256" key="6">
    <source>
        <dbReference type="SAM" id="MobiDB-lite"/>
    </source>
</evidence>
<dbReference type="GO" id="GO:0036376">
    <property type="term" value="P:sodium ion export across plasma membrane"/>
    <property type="evidence" value="ECO:0007669"/>
    <property type="project" value="InterPro"/>
</dbReference>
<evidence type="ECO:0000256" key="2">
    <source>
        <dbReference type="ARBA" id="ARBA00022475"/>
    </source>
</evidence>
<comment type="caution">
    <text evidence="8">The sequence shown here is derived from an EMBL/GenBank/DDBJ whole genome shotgun (WGS) entry which is preliminary data.</text>
</comment>
<feature type="compositionally biased region" description="Basic and acidic residues" evidence="6">
    <location>
        <begin position="61"/>
        <end position="72"/>
    </location>
</feature>
<evidence type="ECO:0000256" key="4">
    <source>
        <dbReference type="ARBA" id="ARBA00022989"/>
    </source>
</evidence>
<evidence type="ECO:0008006" key="10">
    <source>
        <dbReference type="Google" id="ProtNLM"/>
    </source>
</evidence>
<feature type="compositionally biased region" description="Low complexity" evidence="6">
    <location>
        <begin position="46"/>
        <end position="56"/>
    </location>
</feature>
<evidence type="ECO:0000313" key="9">
    <source>
        <dbReference type="Proteomes" id="UP000194903"/>
    </source>
</evidence>
<feature type="transmembrane region" description="Helical" evidence="7">
    <location>
        <begin position="6"/>
        <end position="30"/>
    </location>
</feature>
<dbReference type="GO" id="GO:0005886">
    <property type="term" value="C:plasma membrane"/>
    <property type="evidence" value="ECO:0007669"/>
    <property type="project" value="UniProtKB-SubCell"/>
</dbReference>
<evidence type="ECO:0000256" key="3">
    <source>
        <dbReference type="ARBA" id="ARBA00022692"/>
    </source>
</evidence>
<proteinExistence type="predicted"/>
<dbReference type="InterPro" id="IPR005899">
    <property type="entry name" value="Na_pump_deCOase"/>
</dbReference>
<evidence type="ECO:0000313" key="8">
    <source>
        <dbReference type="EMBL" id="OUM20117.1"/>
    </source>
</evidence>
<dbReference type="RefSeq" id="WP_087020052.1">
    <property type="nucleotide sequence ID" value="NZ_NHOC01000007.1"/>
</dbReference>
<organism evidence="8 9">
    <name type="scientific">Butyricicoccus porcorum</name>
    <dbReference type="NCBI Taxonomy" id="1945634"/>
    <lineage>
        <taxon>Bacteria</taxon>
        <taxon>Bacillati</taxon>
        <taxon>Bacillota</taxon>
        <taxon>Clostridia</taxon>
        <taxon>Eubacteriales</taxon>
        <taxon>Butyricicoccaceae</taxon>
        <taxon>Butyricicoccus</taxon>
    </lineage>
</organism>
<evidence type="ECO:0000256" key="5">
    <source>
        <dbReference type="ARBA" id="ARBA00023136"/>
    </source>
</evidence>
<reference evidence="8 9" key="1">
    <citation type="submission" date="2017-05" db="EMBL/GenBank/DDBJ databases">
        <title>Butyricicoccus porcorum sp. nov. a butyrate-producing bacterium from the swine intestinal tract.</title>
        <authorList>
            <person name="Trachsel J."/>
            <person name="Humphrey S."/>
            <person name="Allen H.K."/>
        </authorList>
    </citation>
    <scope>NUCLEOTIDE SEQUENCE [LARGE SCALE GENOMIC DNA]</scope>
    <source>
        <strain evidence="8">BB10</strain>
    </source>
</reference>
<sequence length="111" mass="11802">MNIGVGEALLISLCGFATVFLLLLFLILVIKVISAVVMTIEGKGKAAAPAAETAAPAPAPAKEKEKPSKPWDGKLQLIDVDEETAACIMAIISDETDIPLDELQFRRIQAL</sequence>
<keyword evidence="4 7" id="KW-1133">Transmembrane helix</keyword>
<evidence type="ECO:0000256" key="1">
    <source>
        <dbReference type="ARBA" id="ARBA00004236"/>
    </source>
</evidence>